<evidence type="ECO:0000313" key="3">
    <source>
        <dbReference type="Proteomes" id="UP000258309"/>
    </source>
</evidence>
<proteinExistence type="predicted"/>
<dbReference type="SUPFAM" id="SSF51182">
    <property type="entry name" value="RmlC-like cupins"/>
    <property type="match status" value="1"/>
</dbReference>
<protein>
    <recommendedName>
        <fullName evidence="1">Cupin type-2 domain-containing protein</fullName>
    </recommendedName>
</protein>
<dbReference type="AlphaFoldDB" id="A0A3E2HAH7"/>
<dbReference type="PANTHER" id="PTHR36114:SF1">
    <property type="entry name" value="16.7 KDA PROTEIN IN WHIE LOCUS"/>
    <property type="match status" value="1"/>
</dbReference>
<dbReference type="InterPro" id="IPR014710">
    <property type="entry name" value="RmlC-like_jellyroll"/>
</dbReference>
<dbReference type="InterPro" id="IPR013096">
    <property type="entry name" value="Cupin_2"/>
</dbReference>
<feature type="non-terminal residue" evidence="2">
    <location>
        <position position="1"/>
    </location>
</feature>
<dbReference type="STRING" id="5539.A0A3E2HAH7"/>
<evidence type="ECO:0000259" key="1">
    <source>
        <dbReference type="Pfam" id="PF07883"/>
    </source>
</evidence>
<accession>A0A3E2HAH7</accession>
<dbReference type="Pfam" id="PF07883">
    <property type="entry name" value="Cupin_2"/>
    <property type="match status" value="1"/>
</dbReference>
<dbReference type="EMBL" id="NCSJ02000108">
    <property type="protein sequence ID" value="RFU30123.1"/>
    <property type="molecule type" value="Genomic_DNA"/>
</dbReference>
<dbReference type="OrthoDB" id="204928at2759"/>
<dbReference type="OMA" id="QGEFVWH"/>
<gene>
    <name evidence="2" type="ORF">B7463_g6221</name>
</gene>
<organism evidence="2 3">
    <name type="scientific">Scytalidium lignicola</name>
    <name type="common">Hyphomycete</name>
    <dbReference type="NCBI Taxonomy" id="5539"/>
    <lineage>
        <taxon>Eukaryota</taxon>
        <taxon>Fungi</taxon>
        <taxon>Dikarya</taxon>
        <taxon>Ascomycota</taxon>
        <taxon>Pezizomycotina</taxon>
        <taxon>Leotiomycetes</taxon>
        <taxon>Leotiomycetes incertae sedis</taxon>
        <taxon>Scytalidium</taxon>
    </lineage>
</organism>
<comment type="caution">
    <text evidence="2">The sequence shown here is derived from an EMBL/GenBank/DDBJ whole genome shotgun (WGS) entry which is preliminary data.</text>
</comment>
<reference evidence="2 3" key="1">
    <citation type="submission" date="2018-05" db="EMBL/GenBank/DDBJ databases">
        <title>Draft genome sequence of Scytalidium lignicola DSM 105466, a ubiquitous saprotrophic fungus.</title>
        <authorList>
            <person name="Buettner E."/>
            <person name="Gebauer A.M."/>
            <person name="Hofrichter M."/>
            <person name="Liers C."/>
            <person name="Kellner H."/>
        </authorList>
    </citation>
    <scope>NUCLEOTIDE SEQUENCE [LARGE SCALE GENOMIC DNA]</scope>
    <source>
        <strain evidence="2 3">DSM 105466</strain>
    </source>
</reference>
<dbReference type="Gene3D" id="2.60.120.10">
    <property type="entry name" value="Jelly Rolls"/>
    <property type="match status" value="1"/>
</dbReference>
<evidence type="ECO:0000313" key="2">
    <source>
        <dbReference type="EMBL" id="RFU30123.1"/>
    </source>
</evidence>
<dbReference type="InterPro" id="IPR011051">
    <property type="entry name" value="RmlC_Cupin_sf"/>
</dbReference>
<sequence length="125" mass="13752">MHSKLSIPSVLSQITQVYSPKLVANLNKEYDVKVAKVEGPFVWHTHQDTDEFFYILSGSVTIDIEGETGVEEVMLGPGELFVVPKGVRHRPGGKGEILLIEKCGVVNTGDADKSNLTREVEDVRS</sequence>
<feature type="domain" description="Cupin type-2" evidence="1">
    <location>
        <begin position="40"/>
        <end position="95"/>
    </location>
</feature>
<keyword evidence="3" id="KW-1185">Reference proteome</keyword>
<dbReference type="Proteomes" id="UP000258309">
    <property type="component" value="Unassembled WGS sequence"/>
</dbReference>
<dbReference type="PANTHER" id="PTHR36114">
    <property type="entry name" value="16.7 KDA PROTEIN IN WHIE LOCUS"/>
    <property type="match status" value="1"/>
</dbReference>
<feature type="non-terminal residue" evidence="2">
    <location>
        <position position="125"/>
    </location>
</feature>
<name>A0A3E2HAH7_SCYLI</name>
<dbReference type="InterPro" id="IPR052044">
    <property type="entry name" value="PKS_Associated_Protein"/>
</dbReference>
<dbReference type="CDD" id="cd02226">
    <property type="entry name" value="cupin_YdbB-like"/>
    <property type="match status" value="1"/>
</dbReference>